<comment type="similarity">
    <text evidence="1 4">Belongs to the glycosyl hydrolase 2 family.</text>
</comment>
<protein>
    <submittedName>
        <fullName evidence="10">DUF4982 domain-containing protein</fullName>
    </submittedName>
</protein>
<dbReference type="InterPro" id="IPR036156">
    <property type="entry name" value="Beta-gal/glucu_dom_sf"/>
</dbReference>
<feature type="domain" description="DUF4982" evidence="9">
    <location>
        <begin position="656"/>
        <end position="711"/>
    </location>
</feature>
<dbReference type="InterPro" id="IPR006104">
    <property type="entry name" value="Glyco_hydro_2_N"/>
</dbReference>
<dbReference type="InterPro" id="IPR008979">
    <property type="entry name" value="Galactose-bd-like_sf"/>
</dbReference>
<feature type="domain" description="Glycosyl hydrolases family 2 sugar binding" evidence="7">
    <location>
        <begin position="63"/>
        <end position="195"/>
    </location>
</feature>
<dbReference type="Gene3D" id="2.60.40.10">
    <property type="entry name" value="Immunoglobulins"/>
    <property type="match status" value="2"/>
</dbReference>
<evidence type="ECO:0000259" key="5">
    <source>
        <dbReference type="Pfam" id="PF00703"/>
    </source>
</evidence>
<keyword evidence="11" id="KW-1185">Reference proteome</keyword>
<evidence type="ECO:0000256" key="3">
    <source>
        <dbReference type="ARBA" id="ARBA00023295"/>
    </source>
</evidence>
<dbReference type="Pfam" id="PF00703">
    <property type="entry name" value="Glyco_hydro_2"/>
    <property type="match status" value="1"/>
</dbReference>
<dbReference type="InterPro" id="IPR006102">
    <property type="entry name" value="Ig-like_GH2"/>
</dbReference>
<evidence type="ECO:0000313" key="11">
    <source>
        <dbReference type="Proteomes" id="UP000285211"/>
    </source>
</evidence>
<dbReference type="OrthoDB" id="9801077at2"/>
<reference evidence="10 11" key="1">
    <citation type="submission" date="2019-01" db="EMBL/GenBank/DDBJ databases">
        <authorList>
            <person name="Chen W.-M."/>
        </authorList>
    </citation>
    <scope>NUCLEOTIDE SEQUENCE [LARGE SCALE GENOMIC DNA]</scope>
    <source>
        <strain evidence="10 11">BBQ-12</strain>
    </source>
</reference>
<dbReference type="InterPro" id="IPR023230">
    <property type="entry name" value="Glyco_hydro_2_CS"/>
</dbReference>
<gene>
    <name evidence="10" type="ORF">EOD40_00685</name>
</gene>
<dbReference type="GO" id="GO:0004553">
    <property type="term" value="F:hydrolase activity, hydrolyzing O-glycosyl compounds"/>
    <property type="evidence" value="ECO:0007669"/>
    <property type="project" value="InterPro"/>
</dbReference>
<dbReference type="Pfam" id="PF02837">
    <property type="entry name" value="Glyco_hydro_2_N"/>
    <property type="match status" value="1"/>
</dbReference>
<keyword evidence="2 4" id="KW-0378">Hydrolase</keyword>
<evidence type="ECO:0000259" key="6">
    <source>
        <dbReference type="Pfam" id="PF02836"/>
    </source>
</evidence>
<evidence type="ECO:0000313" key="10">
    <source>
        <dbReference type="EMBL" id="RVT79660.1"/>
    </source>
</evidence>
<evidence type="ECO:0000256" key="1">
    <source>
        <dbReference type="ARBA" id="ARBA00007401"/>
    </source>
</evidence>
<dbReference type="PANTHER" id="PTHR42732:SF1">
    <property type="entry name" value="BETA-MANNOSIDASE"/>
    <property type="match status" value="1"/>
</dbReference>
<dbReference type="InterPro" id="IPR051913">
    <property type="entry name" value="GH2_Domain-Containing"/>
</dbReference>
<dbReference type="EMBL" id="SACJ01000001">
    <property type="protein sequence ID" value="RVT79660.1"/>
    <property type="molecule type" value="Genomic_DNA"/>
</dbReference>
<dbReference type="InterPro" id="IPR017853">
    <property type="entry name" value="GH"/>
</dbReference>
<dbReference type="PROSITE" id="PS00719">
    <property type="entry name" value="GLYCOSYL_HYDROL_F2_1"/>
    <property type="match status" value="1"/>
</dbReference>
<evidence type="ECO:0000259" key="7">
    <source>
        <dbReference type="Pfam" id="PF02837"/>
    </source>
</evidence>
<evidence type="ECO:0000256" key="2">
    <source>
        <dbReference type="ARBA" id="ARBA00022801"/>
    </source>
</evidence>
<dbReference type="GO" id="GO:0005975">
    <property type="term" value="P:carbohydrate metabolic process"/>
    <property type="evidence" value="ECO:0007669"/>
    <property type="project" value="InterPro"/>
</dbReference>
<dbReference type="SUPFAM" id="SSF49303">
    <property type="entry name" value="beta-Galactosidase/glucuronidase domain"/>
    <property type="match status" value="1"/>
</dbReference>
<dbReference type="PRINTS" id="PR00132">
    <property type="entry name" value="GLHYDRLASE2"/>
</dbReference>
<dbReference type="InterPro" id="IPR032311">
    <property type="entry name" value="DUF4982"/>
</dbReference>
<dbReference type="AlphaFoldDB" id="A0A3S2U930"/>
<dbReference type="InterPro" id="IPR013783">
    <property type="entry name" value="Ig-like_fold"/>
</dbReference>
<name>A0A3S2U930_9FLAO</name>
<dbReference type="Gene3D" id="2.60.120.260">
    <property type="entry name" value="Galactose-binding domain-like"/>
    <property type="match status" value="1"/>
</dbReference>
<keyword evidence="3 4" id="KW-0326">Glycosidase</keyword>
<evidence type="ECO:0000256" key="4">
    <source>
        <dbReference type="RuleBase" id="RU361154"/>
    </source>
</evidence>
<comment type="caution">
    <text evidence="10">The sequence shown here is derived from an EMBL/GenBank/DDBJ whole genome shotgun (WGS) entry which is preliminary data.</text>
</comment>
<dbReference type="SUPFAM" id="SSF49785">
    <property type="entry name" value="Galactose-binding domain-like"/>
    <property type="match status" value="1"/>
</dbReference>
<accession>A0A3S2U930</accession>
<dbReference type="Gene3D" id="2.60.120.430">
    <property type="entry name" value="Galactose-binding lectin"/>
    <property type="match status" value="1"/>
</dbReference>
<dbReference type="Pfam" id="PF16355">
    <property type="entry name" value="DUF4982"/>
    <property type="match status" value="1"/>
</dbReference>
<organism evidence="10 11">
    <name type="scientific">Flavobacterium sufflavum</name>
    <dbReference type="NCBI Taxonomy" id="1921138"/>
    <lineage>
        <taxon>Bacteria</taxon>
        <taxon>Pseudomonadati</taxon>
        <taxon>Bacteroidota</taxon>
        <taxon>Flavobacteriia</taxon>
        <taxon>Flavobacteriales</taxon>
        <taxon>Flavobacteriaceae</taxon>
        <taxon>Flavobacterium</taxon>
    </lineage>
</organism>
<evidence type="ECO:0000259" key="9">
    <source>
        <dbReference type="Pfam" id="PF16355"/>
    </source>
</evidence>
<evidence type="ECO:0000259" key="8">
    <source>
        <dbReference type="Pfam" id="PF11721"/>
    </source>
</evidence>
<dbReference type="InterPro" id="IPR021720">
    <property type="entry name" value="Malectin_dom"/>
</dbReference>
<feature type="domain" description="Glycoside hydrolase family 2 immunoglobulin-like beta-sandwich" evidence="5">
    <location>
        <begin position="216"/>
        <end position="319"/>
    </location>
</feature>
<dbReference type="InterPro" id="IPR006101">
    <property type="entry name" value="Glyco_hydro_2"/>
</dbReference>
<dbReference type="Gene3D" id="3.20.20.80">
    <property type="entry name" value="Glycosidases"/>
    <property type="match status" value="1"/>
</dbReference>
<dbReference type="Pfam" id="PF11721">
    <property type="entry name" value="Malectin"/>
    <property type="match status" value="1"/>
</dbReference>
<dbReference type="InterPro" id="IPR006103">
    <property type="entry name" value="Glyco_hydro_2_cat"/>
</dbReference>
<feature type="domain" description="Malectin" evidence="8">
    <location>
        <begin position="735"/>
        <end position="901"/>
    </location>
</feature>
<feature type="domain" description="Glycoside hydrolase family 2 catalytic" evidence="6">
    <location>
        <begin position="328"/>
        <end position="626"/>
    </location>
</feature>
<proteinExistence type="inferred from homology"/>
<dbReference type="PANTHER" id="PTHR42732">
    <property type="entry name" value="BETA-GALACTOSIDASE"/>
    <property type="match status" value="1"/>
</dbReference>
<dbReference type="SUPFAM" id="SSF51445">
    <property type="entry name" value="(Trans)glycosidases"/>
    <property type="match status" value="1"/>
</dbReference>
<sequence length="914" mass="102337">MKFRILFEYRLTKICLVLALFLMGYSGLIYGQSNFKGQHSTSVLTKENNNLQITRNQLLINNNWEFNIGKGESFTRINLPHTWNSNDNSKDGKEYYRGVAKYKKDIELNQDQLNNKKIFLYFEGVNQVATLFVNGNSIGKHIGGYSTFAFDISKSVKAGANTIDLEVTNESDDNIAPLSMDFTFYGGIYRDAFLIVTNSIHFDVLNNGSNGVLISTPNVTEKMGGLNIRTRLLNETNKNRKLILVHRIISSNGKLVETITKNVVLSANSGVNEISLAGKVNTPELWSPDSPKMYTVVSEIKDLETGSVVDQVVNPLGFRWFSMDPQRGFFLNGKHLKLTGVSKHQDFEGLGSAVSNELLIKDLEMMKAMGANCYRSSHYPQDPEVLNACDRLGILVLDEIPLVNSITESEAFSGNCHQVLTEMITRDYNHPSIYSWGLSNEICILAKGRIGSERGNDYDNYLKKIISSLNAKAKSLDPFRFTTQSMHYKTDRYESSGVNKIGDYIGANLYLGWYFGVPDSLIVSAKKMQILSGNKPLMISEYGAGADPRLRADNPRRFDFSLEYQTQVHKAWLKSILNNDFVAGSFVWNFADFSSPYRGDTNPFINNKGIVSYGRIPKDAFYFYEAVLAKKPVINIGMKNWKYHSGIGNSPGSASKKIVIYANTDEAELSINGNSLGQKKVNDYSAEWDVPFRNGKNLIEVSGIASNGEIVKDYHTIDFNLIPSDLHQMKTGDVIRVNAGSSLYFLDEEEKAVWMPDREFTKGSYGFIGGKFLVNQNDRIEYREGVADNIKETVKDPLFQTQRIGVKGFKADVSSGQYEITFCLADLSIKSKSSVYELGKEDDVNKANVSGTTEFDIMINGQNIAENLNPKKIKGELTAYEFSTIIYTESGLNIDFIAKNGMVGINGIKIRKIK</sequence>
<dbReference type="Pfam" id="PF02836">
    <property type="entry name" value="Glyco_hydro_2_C"/>
    <property type="match status" value="1"/>
</dbReference>
<dbReference type="Proteomes" id="UP000285211">
    <property type="component" value="Unassembled WGS sequence"/>
</dbReference>